<dbReference type="CDD" id="cd04249">
    <property type="entry name" value="AAK_NAGK-NC"/>
    <property type="match status" value="1"/>
</dbReference>
<comment type="pathway">
    <text evidence="1 10">Amino-acid biosynthesis; L-arginine biosynthesis; N(2)-acetyl-L-ornithine from L-glutamate: step 2/4.</text>
</comment>
<dbReference type="HAMAP" id="MF_00082">
    <property type="entry name" value="ArgB"/>
    <property type="match status" value="1"/>
</dbReference>
<dbReference type="InterPro" id="IPR004662">
    <property type="entry name" value="AcgluKinase_fam"/>
</dbReference>
<evidence type="ECO:0000256" key="6">
    <source>
        <dbReference type="ARBA" id="ARBA00022741"/>
    </source>
</evidence>
<dbReference type="NCBIfam" id="TIGR00761">
    <property type="entry name" value="argB"/>
    <property type="match status" value="1"/>
</dbReference>
<evidence type="ECO:0000256" key="7">
    <source>
        <dbReference type="ARBA" id="ARBA00022777"/>
    </source>
</evidence>
<dbReference type="Pfam" id="PF00696">
    <property type="entry name" value="AA_kinase"/>
    <property type="match status" value="1"/>
</dbReference>
<keyword evidence="5 10" id="KW-0808">Transferase</keyword>
<evidence type="ECO:0000313" key="12">
    <source>
        <dbReference type="EMBL" id="MDN3608420.1"/>
    </source>
</evidence>
<evidence type="ECO:0000256" key="4">
    <source>
        <dbReference type="ARBA" id="ARBA00022605"/>
    </source>
</evidence>
<keyword evidence="8 10" id="KW-0067">ATP-binding</keyword>
<dbReference type="PIRSF" id="PIRSF000728">
    <property type="entry name" value="NAGK"/>
    <property type="match status" value="1"/>
</dbReference>
<feature type="site" description="Transition state stabilizer" evidence="10">
    <location>
        <position position="12"/>
    </location>
</feature>
<keyword evidence="2 10" id="KW-0963">Cytoplasm</keyword>
<keyword evidence="4 10" id="KW-0028">Amino-acid biosynthesis</keyword>
<gene>
    <name evidence="10 12" type="primary">argB</name>
    <name evidence="12" type="ORF">QWZ16_01335</name>
</gene>
<name>A0ABT8BQ80_9VIBR</name>
<dbReference type="PANTHER" id="PTHR23342">
    <property type="entry name" value="N-ACETYLGLUTAMATE SYNTHASE"/>
    <property type="match status" value="1"/>
</dbReference>
<dbReference type="InterPro" id="IPR037528">
    <property type="entry name" value="ArgB"/>
</dbReference>
<comment type="function">
    <text evidence="10">Catalyzes the ATP-dependent phosphorylation of N-acetyl-L-glutamate.</text>
</comment>
<feature type="domain" description="Aspartate/glutamate/uridylate kinase" evidence="11">
    <location>
        <begin position="9"/>
        <end position="236"/>
    </location>
</feature>
<evidence type="ECO:0000256" key="1">
    <source>
        <dbReference type="ARBA" id="ARBA00004828"/>
    </source>
</evidence>
<dbReference type="Gene3D" id="3.40.1160.10">
    <property type="entry name" value="Acetylglutamate kinase-like"/>
    <property type="match status" value="1"/>
</dbReference>
<evidence type="ECO:0000256" key="10">
    <source>
        <dbReference type="HAMAP-Rule" id="MF_00082"/>
    </source>
</evidence>
<feature type="site" description="Transition state stabilizer" evidence="10">
    <location>
        <position position="221"/>
    </location>
</feature>
<dbReference type="Proteomes" id="UP001238540">
    <property type="component" value="Unassembled WGS sequence"/>
</dbReference>
<evidence type="ECO:0000256" key="5">
    <source>
        <dbReference type="ARBA" id="ARBA00022679"/>
    </source>
</evidence>
<dbReference type="SUPFAM" id="SSF53633">
    <property type="entry name" value="Carbamate kinase-like"/>
    <property type="match status" value="1"/>
</dbReference>
<keyword evidence="13" id="KW-1185">Reference proteome</keyword>
<feature type="binding site" evidence="10">
    <location>
        <begin position="48"/>
        <end position="49"/>
    </location>
    <ligand>
        <name>substrate</name>
    </ligand>
</feature>
<dbReference type="EC" id="2.7.2.8" evidence="10"/>
<dbReference type="InterPro" id="IPR001048">
    <property type="entry name" value="Asp/Glu/Uridylate_kinase"/>
</dbReference>
<dbReference type="InterPro" id="IPR041731">
    <property type="entry name" value="NAGK-NC"/>
</dbReference>
<evidence type="ECO:0000313" key="13">
    <source>
        <dbReference type="Proteomes" id="UP001238540"/>
    </source>
</evidence>
<feature type="binding site" evidence="10">
    <location>
        <position position="70"/>
    </location>
    <ligand>
        <name>substrate</name>
    </ligand>
</feature>
<dbReference type="PANTHER" id="PTHR23342:SF0">
    <property type="entry name" value="N-ACETYLGLUTAMATE SYNTHASE, MITOCHONDRIAL"/>
    <property type="match status" value="1"/>
</dbReference>
<comment type="catalytic activity">
    <reaction evidence="9 10">
        <text>N-acetyl-L-glutamate + ATP = N-acetyl-L-glutamyl 5-phosphate + ADP</text>
        <dbReference type="Rhea" id="RHEA:14629"/>
        <dbReference type="ChEBI" id="CHEBI:30616"/>
        <dbReference type="ChEBI" id="CHEBI:44337"/>
        <dbReference type="ChEBI" id="CHEBI:57936"/>
        <dbReference type="ChEBI" id="CHEBI:456216"/>
        <dbReference type="EC" id="2.7.2.8"/>
    </reaction>
</comment>
<proteinExistence type="inferred from homology"/>
<dbReference type="GO" id="GO:0003991">
    <property type="term" value="F:acetylglutamate kinase activity"/>
    <property type="evidence" value="ECO:0007669"/>
    <property type="project" value="UniProtKB-EC"/>
</dbReference>
<dbReference type="InterPro" id="IPR036393">
    <property type="entry name" value="AceGlu_kinase-like_sf"/>
</dbReference>
<protein>
    <recommendedName>
        <fullName evidence="10">Acetylglutamate kinase</fullName>
        <ecNumber evidence="10">2.7.2.8</ecNumber>
    </recommendedName>
    <alternativeName>
        <fullName evidence="10">N-acetyl-L-glutamate 5-phosphotransferase</fullName>
    </alternativeName>
    <alternativeName>
        <fullName evidence="10">NAG kinase</fullName>
        <shortName evidence="10">NAGK</shortName>
    </alternativeName>
</protein>
<dbReference type="RefSeq" id="WP_170883323.1">
    <property type="nucleotide sequence ID" value="NZ_JABEYA020000016.1"/>
</dbReference>
<organism evidence="12 13">
    <name type="scientific">Vibrio ostreicida</name>
    <dbReference type="NCBI Taxonomy" id="526588"/>
    <lineage>
        <taxon>Bacteria</taxon>
        <taxon>Pseudomonadati</taxon>
        <taxon>Pseudomonadota</taxon>
        <taxon>Gammaproteobacteria</taxon>
        <taxon>Vibrionales</taxon>
        <taxon>Vibrionaceae</taxon>
        <taxon>Vibrio</taxon>
    </lineage>
</organism>
<accession>A0ABT8BQ80</accession>
<keyword evidence="3 10" id="KW-0055">Arginine biosynthesis</keyword>
<evidence type="ECO:0000259" key="11">
    <source>
        <dbReference type="Pfam" id="PF00696"/>
    </source>
</evidence>
<evidence type="ECO:0000256" key="2">
    <source>
        <dbReference type="ARBA" id="ARBA00022490"/>
    </source>
</evidence>
<comment type="subcellular location">
    <subcellularLocation>
        <location evidence="10">Cytoplasm</location>
    </subcellularLocation>
</comment>
<evidence type="ECO:0000256" key="8">
    <source>
        <dbReference type="ARBA" id="ARBA00022840"/>
    </source>
</evidence>
<dbReference type="EMBL" id="JAUFQC010000001">
    <property type="protein sequence ID" value="MDN3608420.1"/>
    <property type="molecule type" value="Genomic_DNA"/>
</dbReference>
<feature type="binding site" evidence="10">
    <location>
        <position position="162"/>
    </location>
    <ligand>
        <name>substrate</name>
    </ligand>
</feature>
<keyword evidence="7 10" id="KW-0418">Kinase</keyword>
<sequence length="270" mass="28279">MTESHITPLVIKLGGAALSCVDTLSQVFGAIASYRSQSQRPIVVVHGGGYLVDDLLEKLNIETVKKNGLRVTPYDHIPLIVGALAGTANKLLQGQAITNGLDALGLSLADGGLCRIEELDPDLGAVGKAMPGKSELLQTMLDVGALPIISSIGLNEQGQMMNVNADQAAVAVAGTLNAELVFLSDVSGVLDGKGHLIKCLDEKEAQSLIAGHVITDGMIVKVNAALDAANNLGRAIEVATWRYPDRLIELFAGKSIGTQFLPKPSPLMIK</sequence>
<evidence type="ECO:0000256" key="3">
    <source>
        <dbReference type="ARBA" id="ARBA00022571"/>
    </source>
</evidence>
<reference evidence="13" key="1">
    <citation type="journal article" date="2019" name="Int. J. Syst. Evol. Microbiol.">
        <title>The Global Catalogue of Microorganisms (GCM) 10K type strain sequencing project: providing services to taxonomists for standard genome sequencing and annotation.</title>
        <authorList>
            <consortium name="The Broad Institute Genomics Platform"/>
            <consortium name="The Broad Institute Genome Sequencing Center for Infectious Disease"/>
            <person name="Wu L."/>
            <person name="Ma J."/>
        </authorList>
    </citation>
    <scope>NUCLEOTIDE SEQUENCE [LARGE SCALE GENOMIC DNA]</scope>
    <source>
        <strain evidence="13">CECT 7398</strain>
    </source>
</reference>
<evidence type="ECO:0000256" key="9">
    <source>
        <dbReference type="ARBA" id="ARBA00048141"/>
    </source>
</evidence>
<keyword evidence="6 10" id="KW-0547">Nucleotide-binding</keyword>
<comment type="similarity">
    <text evidence="10">Belongs to the acetylglutamate kinase family. ArgB subfamily.</text>
</comment>
<comment type="caution">
    <text evidence="12">The sequence shown here is derived from an EMBL/GenBank/DDBJ whole genome shotgun (WGS) entry which is preliminary data.</text>
</comment>